<dbReference type="Gene3D" id="3.40.50.300">
    <property type="entry name" value="P-loop containing nucleotide triphosphate hydrolases"/>
    <property type="match status" value="1"/>
</dbReference>
<dbReference type="PROSITE" id="PS51219">
    <property type="entry name" value="DPCK"/>
    <property type="match status" value="1"/>
</dbReference>
<dbReference type="EMBL" id="BSFM01000007">
    <property type="protein sequence ID" value="GLK83509.1"/>
    <property type="molecule type" value="Genomic_DNA"/>
</dbReference>
<dbReference type="InterPro" id="IPR001977">
    <property type="entry name" value="Depp_CoAkinase"/>
</dbReference>
<dbReference type="NCBIfam" id="TIGR00152">
    <property type="entry name" value="dephospho-CoA kinase"/>
    <property type="match status" value="1"/>
</dbReference>
<comment type="similarity">
    <text evidence="1 5">Belongs to the CoaE family.</text>
</comment>
<keyword evidence="5" id="KW-0808">Transferase</keyword>
<keyword evidence="4 5" id="KW-0173">Coenzyme A biosynthesis</keyword>
<comment type="function">
    <text evidence="5">Catalyzes the phosphorylation of the 3'-hydroxyl group of dephosphocoenzyme A to form coenzyme A.</text>
</comment>
<dbReference type="AlphaFoldDB" id="A0A9W6JX49"/>
<feature type="binding site" evidence="5">
    <location>
        <begin position="21"/>
        <end position="26"/>
    </location>
    <ligand>
        <name>ATP</name>
        <dbReference type="ChEBI" id="CHEBI:30616"/>
    </ligand>
</feature>
<dbReference type="HAMAP" id="MF_00376">
    <property type="entry name" value="Dephospho_CoA_kinase"/>
    <property type="match status" value="1"/>
</dbReference>
<keyword evidence="5" id="KW-0963">Cytoplasm</keyword>
<dbReference type="GO" id="GO:0005524">
    <property type="term" value="F:ATP binding"/>
    <property type="evidence" value="ECO:0007669"/>
    <property type="project" value="UniProtKB-UniRule"/>
</dbReference>
<keyword evidence="5 7" id="KW-0418">Kinase</keyword>
<dbReference type="SUPFAM" id="SSF52540">
    <property type="entry name" value="P-loop containing nucleoside triphosphate hydrolases"/>
    <property type="match status" value="1"/>
</dbReference>
<comment type="pathway">
    <text evidence="5">Cofactor biosynthesis; coenzyme A biosynthesis; CoA from (R)-pantothenate: step 5/5.</text>
</comment>
<comment type="subcellular location">
    <subcellularLocation>
        <location evidence="5">Cytoplasm</location>
    </subcellularLocation>
</comment>
<proteinExistence type="inferred from homology"/>
<evidence type="ECO:0000256" key="4">
    <source>
        <dbReference type="ARBA" id="ARBA00022993"/>
    </source>
</evidence>
<evidence type="ECO:0000256" key="3">
    <source>
        <dbReference type="ARBA" id="ARBA00022840"/>
    </source>
</evidence>
<keyword evidence="3 5" id="KW-0067">ATP-binding</keyword>
<dbReference type="InterPro" id="IPR027417">
    <property type="entry name" value="P-loop_NTPase"/>
</dbReference>
<dbReference type="PANTHER" id="PTHR10695">
    <property type="entry name" value="DEPHOSPHO-COA KINASE-RELATED"/>
    <property type="match status" value="1"/>
</dbReference>
<gene>
    <name evidence="5 7" type="primary">coaE</name>
    <name evidence="7" type="ORF">GCM10017653_15780</name>
</gene>
<sequence length="206" mass="22390">MTMATAVKTRPFLLGLTGSIGMGKSTTAGLFRELGVPVHDADAVVHAIYAGEGVAPVEAAFPGVTVDGRIDRVKLGARVLHDAEAMKRLEAIVHPLVRQREQRFLEEARLDDAPLAVLDIPLLYETGAEKRVQAVVVVSAPQAVQRARVLARPGMTEEKFRAILDKQMPDSEKRRRADYVIDTGSSVEATSKDVAELVRRLTAAQE</sequence>
<accession>A0A9W6JX49</accession>
<evidence type="ECO:0000256" key="2">
    <source>
        <dbReference type="ARBA" id="ARBA00022741"/>
    </source>
</evidence>
<keyword evidence="8" id="KW-1185">Reference proteome</keyword>
<dbReference type="CDD" id="cd02022">
    <property type="entry name" value="DPCK"/>
    <property type="match status" value="1"/>
</dbReference>
<evidence type="ECO:0000313" key="8">
    <source>
        <dbReference type="Proteomes" id="UP001143330"/>
    </source>
</evidence>
<comment type="catalytic activity">
    <reaction evidence="5">
        <text>3'-dephospho-CoA + ATP = ADP + CoA + H(+)</text>
        <dbReference type="Rhea" id="RHEA:18245"/>
        <dbReference type="ChEBI" id="CHEBI:15378"/>
        <dbReference type="ChEBI" id="CHEBI:30616"/>
        <dbReference type="ChEBI" id="CHEBI:57287"/>
        <dbReference type="ChEBI" id="CHEBI:57328"/>
        <dbReference type="ChEBI" id="CHEBI:456216"/>
        <dbReference type="EC" id="2.7.1.24"/>
    </reaction>
</comment>
<evidence type="ECO:0000313" key="7">
    <source>
        <dbReference type="EMBL" id="GLK83509.1"/>
    </source>
</evidence>
<dbReference type="GO" id="GO:0005737">
    <property type="term" value="C:cytoplasm"/>
    <property type="evidence" value="ECO:0007669"/>
    <property type="project" value="UniProtKB-SubCell"/>
</dbReference>
<dbReference type="PANTHER" id="PTHR10695:SF46">
    <property type="entry name" value="BIFUNCTIONAL COENZYME A SYNTHASE-RELATED"/>
    <property type="match status" value="1"/>
</dbReference>
<dbReference type="GO" id="GO:0015937">
    <property type="term" value="P:coenzyme A biosynthetic process"/>
    <property type="evidence" value="ECO:0007669"/>
    <property type="project" value="UniProtKB-UniRule"/>
</dbReference>
<dbReference type="EC" id="2.7.1.24" evidence="5 6"/>
<organism evidence="7 8">
    <name type="scientific">Ancylobacter defluvii</name>
    <dbReference type="NCBI Taxonomy" id="1282440"/>
    <lineage>
        <taxon>Bacteria</taxon>
        <taxon>Pseudomonadati</taxon>
        <taxon>Pseudomonadota</taxon>
        <taxon>Alphaproteobacteria</taxon>
        <taxon>Hyphomicrobiales</taxon>
        <taxon>Xanthobacteraceae</taxon>
        <taxon>Ancylobacter</taxon>
    </lineage>
</organism>
<evidence type="ECO:0000256" key="5">
    <source>
        <dbReference type="HAMAP-Rule" id="MF_00376"/>
    </source>
</evidence>
<reference evidence="7" key="1">
    <citation type="journal article" date="2014" name="Int. J. Syst. Evol. Microbiol.">
        <title>Complete genome sequence of Corynebacterium casei LMG S-19264T (=DSM 44701T), isolated from a smear-ripened cheese.</title>
        <authorList>
            <consortium name="US DOE Joint Genome Institute (JGI-PGF)"/>
            <person name="Walter F."/>
            <person name="Albersmeier A."/>
            <person name="Kalinowski J."/>
            <person name="Ruckert C."/>
        </authorList>
    </citation>
    <scope>NUCLEOTIDE SEQUENCE</scope>
    <source>
        <strain evidence="7">VKM B-2789</strain>
    </source>
</reference>
<reference evidence="7" key="2">
    <citation type="submission" date="2023-01" db="EMBL/GenBank/DDBJ databases">
        <authorList>
            <person name="Sun Q."/>
            <person name="Evtushenko L."/>
        </authorList>
    </citation>
    <scope>NUCLEOTIDE SEQUENCE</scope>
    <source>
        <strain evidence="7">VKM B-2789</strain>
    </source>
</reference>
<dbReference type="Proteomes" id="UP001143330">
    <property type="component" value="Unassembled WGS sequence"/>
</dbReference>
<name>A0A9W6JX49_9HYPH</name>
<dbReference type="Pfam" id="PF01121">
    <property type="entry name" value="CoaE"/>
    <property type="match status" value="1"/>
</dbReference>
<dbReference type="GO" id="GO:0004140">
    <property type="term" value="F:dephospho-CoA kinase activity"/>
    <property type="evidence" value="ECO:0007669"/>
    <property type="project" value="UniProtKB-UniRule"/>
</dbReference>
<evidence type="ECO:0000256" key="1">
    <source>
        <dbReference type="ARBA" id="ARBA00009018"/>
    </source>
</evidence>
<comment type="caution">
    <text evidence="7">The sequence shown here is derived from an EMBL/GenBank/DDBJ whole genome shotgun (WGS) entry which is preliminary data.</text>
</comment>
<protein>
    <recommendedName>
        <fullName evidence="5 6">Dephospho-CoA kinase</fullName>
        <ecNumber evidence="5 6">2.7.1.24</ecNumber>
    </recommendedName>
    <alternativeName>
        <fullName evidence="5">Dephosphocoenzyme A kinase</fullName>
    </alternativeName>
</protein>
<keyword evidence="2 5" id="KW-0547">Nucleotide-binding</keyword>
<evidence type="ECO:0000256" key="6">
    <source>
        <dbReference type="NCBIfam" id="TIGR00152"/>
    </source>
</evidence>